<proteinExistence type="predicted"/>
<evidence type="ECO:0000313" key="1">
    <source>
        <dbReference type="EMBL" id="QHU00958.1"/>
    </source>
</evidence>
<name>A0A6C0JAJ7_9ZZZZ</name>
<reference evidence="1" key="1">
    <citation type="journal article" date="2020" name="Nature">
        <title>Giant virus diversity and host interactions through global metagenomics.</title>
        <authorList>
            <person name="Schulz F."/>
            <person name="Roux S."/>
            <person name="Paez-Espino D."/>
            <person name="Jungbluth S."/>
            <person name="Walsh D.A."/>
            <person name="Denef V.J."/>
            <person name="McMahon K.D."/>
            <person name="Konstantinidis K.T."/>
            <person name="Eloe-Fadrosh E.A."/>
            <person name="Kyrpides N.C."/>
            <person name="Woyke T."/>
        </authorList>
    </citation>
    <scope>NUCLEOTIDE SEQUENCE</scope>
    <source>
        <strain evidence="1">GVMAG-M-3300025860-20</strain>
    </source>
</reference>
<protein>
    <submittedName>
        <fullName evidence="1">Uncharacterized protein</fullName>
    </submittedName>
</protein>
<dbReference type="EMBL" id="MN740332">
    <property type="protein sequence ID" value="QHU00958.1"/>
    <property type="molecule type" value="Genomic_DNA"/>
</dbReference>
<accession>A0A6C0JAJ7</accession>
<organism evidence="1">
    <name type="scientific">viral metagenome</name>
    <dbReference type="NCBI Taxonomy" id="1070528"/>
    <lineage>
        <taxon>unclassified sequences</taxon>
        <taxon>metagenomes</taxon>
        <taxon>organismal metagenomes</taxon>
    </lineage>
</organism>
<sequence length="111" mass="12949">MIILSVDINIIHNIMNYVDIFKNPHYGNKCALCMSSTTYSEVSRPEHILKCNKCLRHMKFFCSNKRLNYMNHVYSNEYEPCKCRGANTITNGSEIICTSCKCSLQHKMIRF</sequence>
<dbReference type="AlphaFoldDB" id="A0A6C0JAJ7"/>